<dbReference type="InterPro" id="IPR015797">
    <property type="entry name" value="NUDIX_hydrolase-like_dom_sf"/>
</dbReference>
<dbReference type="PROSITE" id="PS51462">
    <property type="entry name" value="NUDIX"/>
    <property type="match status" value="1"/>
</dbReference>
<dbReference type="InterPro" id="IPR020084">
    <property type="entry name" value="NUDIX_hydrolase_CS"/>
</dbReference>
<proteinExistence type="predicted"/>
<dbReference type="EMBL" id="CP020465">
    <property type="protein sequence ID" value="ASP47581.1"/>
    <property type="molecule type" value="Genomic_DNA"/>
</dbReference>
<dbReference type="Pfam" id="PF00293">
    <property type="entry name" value="NUDIX"/>
    <property type="match status" value="1"/>
</dbReference>
<evidence type="ECO:0000259" key="3">
    <source>
        <dbReference type="PROSITE" id="PS51462"/>
    </source>
</evidence>
<evidence type="ECO:0000256" key="1">
    <source>
        <dbReference type="ARBA" id="ARBA00001946"/>
    </source>
</evidence>
<dbReference type="GO" id="GO:0016787">
    <property type="term" value="F:hydrolase activity"/>
    <property type="evidence" value="ECO:0007669"/>
    <property type="project" value="UniProtKB-KW"/>
</dbReference>
<dbReference type="PROSITE" id="PS00893">
    <property type="entry name" value="NUDIX_BOX"/>
    <property type="match status" value="1"/>
</dbReference>
<dbReference type="OrthoDB" id="9804563at2"/>
<evidence type="ECO:0000313" key="4">
    <source>
        <dbReference type="EMBL" id="ASP47581.1"/>
    </source>
</evidence>
<dbReference type="SUPFAM" id="SSF55811">
    <property type="entry name" value="Nudix"/>
    <property type="match status" value="1"/>
</dbReference>
<comment type="cofactor">
    <cofactor evidence="1">
        <name>Mg(2+)</name>
        <dbReference type="ChEBI" id="CHEBI:18420"/>
    </cofactor>
</comment>
<dbReference type="InterPro" id="IPR000086">
    <property type="entry name" value="NUDIX_hydrolase_dom"/>
</dbReference>
<dbReference type="KEGG" id="cber:B5D82_07325"/>
<keyword evidence="2" id="KW-0378">Hydrolase</keyword>
<dbReference type="Proteomes" id="UP000202259">
    <property type="component" value="Chromosome"/>
</dbReference>
<protein>
    <submittedName>
        <fullName evidence="4">NUDIX domain-containing protein</fullName>
    </submittedName>
</protein>
<name>A0A222G6Z6_9GAMM</name>
<dbReference type="Gene3D" id="3.90.79.10">
    <property type="entry name" value="Nucleoside Triphosphate Pyrophosphohydrolase"/>
    <property type="match status" value="1"/>
</dbReference>
<sequence>MKKYVTGFLFSQDASQVVLIEKINPQWQHGLFNGVGGKIEANERSVDAMVREFTEETGVITNTVDWTCYAKIHRPNFYDVDMYFAFSDLAFSARTIEQEQVHIIKLSELPANIIPNLHWLIPLALDKQANFTTPVLIKEIAEERIKA</sequence>
<evidence type="ECO:0000313" key="5">
    <source>
        <dbReference type="Proteomes" id="UP000202259"/>
    </source>
</evidence>
<feature type="domain" description="Nudix hydrolase" evidence="3">
    <location>
        <begin position="1"/>
        <end position="126"/>
    </location>
</feature>
<keyword evidence="5" id="KW-1185">Reference proteome</keyword>
<dbReference type="RefSeq" id="WP_081150350.1">
    <property type="nucleotide sequence ID" value="NZ_CP020465.1"/>
</dbReference>
<gene>
    <name evidence="4" type="ORF">B5D82_07325</name>
</gene>
<dbReference type="AlphaFoldDB" id="A0A222G6Z6"/>
<evidence type="ECO:0000256" key="2">
    <source>
        <dbReference type="ARBA" id="ARBA00022801"/>
    </source>
</evidence>
<organism evidence="4 5">
    <name type="scientific">Cognaticolwellia beringensis</name>
    <dbReference type="NCBI Taxonomy" id="1967665"/>
    <lineage>
        <taxon>Bacteria</taxon>
        <taxon>Pseudomonadati</taxon>
        <taxon>Pseudomonadota</taxon>
        <taxon>Gammaproteobacteria</taxon>
        <taxon>Alteromonadales</taxon>
        <taxon>Colwelliaceae</taxon>
        <taxon>Cognaticolwellia</taxon>
    </lineage>
</organism>
<accession>A0A222G6Z6</accession>
<reference evidence="4 5" key="1">
    <citation type="submission" date="2017-08" db="EMBL/GenBank/DDBJ databases">
        <title>Complete genome of Colwellia sp. NB097-1, a psychrophile bacterium ioslated from Bering Sea.</title>
        <authorList>
            <person name="Chen X."/>
        </authorList>
    </citation>
    <scope>NUCLEOTIDE SEQUENCE [LARGE SCALE GENOMIC DNA]</scope>
    <source>
        <strain evidence="4 5">NB097-1</strain>
    </source>
</reference>